<dbReference type="SUPFAM" id="SSF53955">
    <property type="entry name" value="Lysozyme-like"/>
    <property type="match status" value="1"/>
</dbReference>
<dbReference type="InterPro" id="IPR008565">
    <property type="entry name" value="TtsA-like_GH18_dom"/>
</dbReference>
<keyword evidence="4" id="KW-1185">Reference proteome</keyword>
<dbReference type="AlphaFoldDB" id="A0A936Z1P8"/>
<evidence type="ECO:0000313" key="3">
    <source>
        <dbReference type="EMBL" id="MBL0393458.1"/>
    </source>
</evidence>
<gene>
    <name evidence="3" type="ORF">JJ685_20145</name>
</gene>
<reference evidence="3 4" key="1">
    <citation type="journal article" date="2017" name="Int. J. Syst. Evol. Microbiol.">
        <title>Ramlibacter monticola sp. nov., isolated from forest soil.</title>
        <authorList>
            <person name="Chaudhary D.K."/>
            <person name="Kim J."/>
        </authorList>
    </citation>
    <scope>NUCLEOTIDE SEQUENCE [LARGE SCALE GENOMIC DNA]</scope>
    <source>
        <strain evidence="3 4">KACC 19175</strain>
    </source>
</reference>
<comment type="caution">
    <text evidence="3">The sequence shown here is derived from an EMBL/GenBank/DDBJ whole genome shotgun (WGS) entry which is preliminary data.</text>
</comment>
<feature type="domain" description="Peptidoglycan binding" evidence="2">
    <location>
        <begin position="240"/>
        <end position="313"/>
    </location>
</feature>
<sequence>MPDYQQARDTLGAALSVAEENSPEWIKLKAAIAALDAAADAESRAAFGTASLRLEDAAAKLETIVAGLQSHPAWQLLERSRFALNQINALHDGVDHLLSGEPASALPGMDDTNRASFPSPAEPIVPPMRELSRPINGHDGAQAGPASVQRMVADILRREGGYVNHPNDRGGPTKFGITLRTLANWRQRGVDAEDVRNLGVQEAEKIYLANYFTGPRINRLPERLQPVMFDMSINHGPATAVKLLQRTLTEAGFPCVVDGGIGDQTIGAARQADQALGPELVNRLVESRLALYHRIAQGDRSQRVFLAGWTKRANEFRA</sequence>
<dbReference type="Gene3D" id="1.20.141.10">
    <property type="entry name" value="Chitosanase, subunit A, domain 1"/>
    <property type="match status" value="1"/>
</dbReference>
<dbReference type="InterPro" id="IPR023346">
    <property type="entry name" value="Lysozyme-like_dom_sf"/>
</dbReference>
<dbReference type="Proteomes" id="UP000599109">
    <property type="component" value="Unassembled WGS sequence"/>
</dbReference>
<name>A0A936Z1P8_9BURK</name>
<dbReference type="Pfam" id="PF09374">
    <property type="entry name" value="PG_binding_3"/>
    <property type="match status" value="1"/>
</dbReference>
<protein>
    <recommendedName>
        <fullName evidence="5">Peptidoglycan binding protein</fullName>
    </recommendedName>
</protein>
<feature type="domain" description="TtsA-like Glycoside hydrolase family 108" evidence="1">
    <location>
        <begin position="153"/>
        <end position="236"/>
    </location>
</feature>
<evidence type="ECO:0008006" key="5">
    <source>
        <dbReference type="Google" id="ProtNLM"/>
    </source>
</evidence>
<dbReference type="Pfam" id="PF05838">
    <property type="entry name" value="Glyco_hydro_108"/>
    <property type="match status" value="1"/>
</dbReference>
<evidence type="ECO:0000259" key="1">
    <source>
        <dbReference type="Pfam" id="PF05838"/>
    </source>
</evidence>
<dbReference type="EMBL" id="JAEQNE010000005">
    <property type="protein sequence ID" value="MBL0393458.1"/>
    <property type="molecule type" value="Genomic_DNA"/>
</dbReference>
<dbReference type="InterPro" id="IPR018537">
    <property type="entry name" value="Peptidoglycan-bd_3"/>
</dbReference>
<accession>A0A936Z1P8</accession>
<dbReference type="CDD" id="cd13926">
    <property type="entry name" value="N-acetylmuramidase_GH108"/>
    <property type="match status" value="1"/>
</dbReference>
<organism evidence="3 4">
    <name type="scientific">Ramlibacter monticola</name>
    <dbReference type="NCBI Taxonomy" id="1926872"/>
    <lineage>
        <taxon>Bacteria</taxon>
        <taxon>Pseudomonadati</taxon>
        <taxon>Pseudomonadota</taxon>
        <taxon>Betaproteobacteria</taxon>
        <taxon>Burkholderiales</taxon>
        <taxon>Comamonadaceae</taxon>
        <taxon>Ramlibacter</taxon>
    </lineage>
</organism>
<evidence type="ECO:0000259" key="2">
    <source>
        <dbReference type="Pfam" id="PF09374"/>
    </source>
</evidence>
<evidence type="ECO:0000313" key="4">
    <source>
        <dbReference type="Proteomes" id="UP000599109"/>
    </source>
</evidence>
<dbReference type="RefSeq" id="WP_201676120.1">
    <property type="nucleotide sequence ID" value="NZ_JAEQNE010000005.1"/>
</dbReference>
<proteinExistence type="predicted"/>